<keyword evidence="17" id="KW-1185">Reference proteome</keyword>
<feature type="region of interest" description="Disordered" evidence="13">
    <location>
        <begin position="828"/>
        <end position="860"/>
    </location>
</feature>
<dbReference type="FunFam" id="2.60.40.60:FF:000127">
    <property type="entry name" value="Protocadherin beta 1"/>
    <property type="match status" value="1"/>
</dbReference>
<keyword evidence="6 12" id="KW-0106">Calcium</keyword>
<evidence type="ECO:0000256" key="1">
    <source>
        <dbReference type="ARBA" id="ARBA00004251"/>
    </source>
</evidence>
<dbReference type="InterPro" id="IPR002126">
    <property type="entry name" value="Cadherin-like_dom"/>
</dbReference>
<dbReference type="Pfam" id="PF00028">
    <property type="entry name" value="Cadherin"/>
    <property type="match status" value="5"/>
</dbReference>
<feature type="domain" description="Cadherin" evidence="15">
    <location>
        <begin position="55"/>
        <end position="137"/>
    </location>
</feature>
<dbReference type="InterPro" id="IPR013164">
    <property type="entry name" value="Cadherin_N"/>
</dbReference>
<dbReference type="EMBL" id="SRMA01026884">
    <property type="protein sequence ID" value="TRY65925.1"/>
    <property type="molecule type" value="Genomic_DNA"/>
</dbReference>
<evidence type="ECO:0000259" key="15">
    <source>
        <dbReference type="PROSITE" id="PS50268"/>
    </source>
</evidence>
<keyword evidence="5" id="KW-0677">Repeat</keyword>
<feature type="non-terminal residue" evidence="16">
    <location>
        <position position="860"/>
    </location>
</feature>
<dbReference type="FunFam" id="2.60.40.60:FF:000001">
    <property type="entry name" value="Protocadherin alpha 2"/>
    <property type="match status" value="1"/>
</dbReference>
<comment type="caution">
    <text evidence="16">The sequence shown here is derived from an EMBL/GenBank/DDBJ whole genome shotgun (WGS) entry which is preliminary data.</text>
</comment>
<comment type="subcellular location">
    <subcellularLocation>
        <location evidence="1">Cell membrane</location>
        <topology evidence="1">Single-pass type I membrane protein</topology>
    </subcellularLocation>
</comment>
<dbReference type="Gene3D" id="2.60.40.60">
    <property type="entry name" value="Cadherins"/>
    <property type="match status" value="6"/>
</dbReference>
<dbReference type="PROSITE" id="PS00232">
    <property type="entry name" value="CADHERIN_1"/>
    <property type="match status" value="3"/>
</dbReference>
<keyword evidence="8 14" id="KW-1133">Transmembrane helix</keyword>
<dbReference type="FunFam" id="2.60.40.60:FF:000003">
    <property type="entry name" value="Protocadherin alpha 2"/>
    <property type="match status" value="1"/>
</dbReference>
<accession>A0A553NKG2</accession>
<feature type="domain" description="Cadherin" evidence="15">
    <location>
        <begin position="369"/>
        <end position="465"/>
    </location>
</feature>
<evidence type="ECO:0000256" key="9">
    <source>
        <dbReference type="ARBA" id="ARBA00023136"/>
    </source>
</evidence>
<evidence type="ECO:0000256" key="11">
    <source>
        <dbReference type="ARBA" id="ARBA00067603"/>
    </source>
</evidence>
<keyword evidence="4" id="KW-0732">Signal</keyword>
<dbReference type="InterPro" id="IPR050174">
    <property type="entry name" value="Protocadherin/Cadherin-CA"/>
</dbReference>
<keyword evidence="3 14" id="KW-0812">Transmembrane</keyword>
<dbReference type="SUPFAM" id="SSF49313">
    <property type="entry name" value="Cadherin-like"/>
    <property type="match status" value="5"/>
</dbReference>
<evidence type="ECO:0000256" key="10">
    <source>
        <dbReference type="ARBA" id="ARBA00023180"/>
    </source>
</evidence>
<dbReference type="FunFam" id="2.60.40.60:FF:000002">
    <property type="entry name" value="Protocadherin alpha 2"/>
    <property type="match status" value="1"/>
</dbReference>
<keyword evidence="9 14" id="KW-0472">Membrane</keyword>
<feature type="region of interest" description="Disordered" evidence="13">
    <location>
        <begin position="731"/>
        <end position="753"/>
    </location>
</feature>
<dbReference type="GO" id="GO:0005509">
    <property type="term" value="F:calcium ion binding"/>
    <property type="evidence" value="ECO:0007669"/>
    <property type="project" value="UniProtKB-UniRule"/>
</dbReference>
<evidence type="ECO:0000256" key="3">
    <source>
        <dbReference type="ARBA" id="ARBA00022692"/>
    </source>
</evidence>
<dbReference type="PRINTS" id="PR00205">
    <property type="entry name" value="CADHERIN"/>
</dbReference>
<reference evidence="16 17" key="1">
    <citation type="journal article" date="2019" name="Sci. Data">
        <title>Hybrid genome assembly and annotation of Danionella translucida.</title>
        <authorList>
            <person name="Kadobianskyi M."/>
            <person name="Schulze L."/>
            <person name="Schuelke M."/>
            <person name="Judkewitz B."/>
        </authorList>
    </citation>
    <scope>NUCLEOTIDE SEQUENCE [LARGE SCALE GENOMIC DNA]</scope>
    <source>
        <strain evidence="16 17">Bolton</strain>
    </source>
</reference>
<evidence type="ECO:0000313" key="17">
    <source>
        <dbReference type="Proteomes" id="UP000316079"/>
    </source>
</evidence>
<evidence type="ECO:0000256" key="7">
    <source>
        <dbReference type="ARBA" id="ARBA00022889"/>
    </source>
</evidence>
<dbReference type="OrthoDB" id="6252479at2759"/>
<evidence type="ECO:0000256" key="13">
    <source>
        <dbReference type="SAM" id="MobiDB-lite"/>
    </source>
</evidence>
<feature type="domain" description="Cadherin" evidence="15">
    <location>
        <begin position="466"/>
        <end position="575"/>
    </location>
</feature>
<dbReference type="InterPro" id="IPR015919">
    <property type="entry name" value="Cadherin-like_sf"/>
</dbReference>
<keyword evidence="7" id="KW-0130">Cell adhesion</keyword>
<keyword evidence="2" id="KW-1003">Cell membrane</keyword>
<dbReference type="AlphaFoldDB" id="A0A553NKG2"/>
<gene>
    <name evidence="16" type="ORF">DNTS_012336</name>
</gene>
<feature type="transmembrane region" description="Helical" evidence="14">
    <location>
        <begin position="702"/>
        <end position="725"/>
    </location>
</feature>
<feature type="domain" description="Cadherin" evidence="15">
    <location>
        <begin position="247"/>
        <end position="354"/>
    </location>
</feature>
<evidence type="ECO:0000256" key="2">
    <source>
        <dbReference type="ARBA" id="ARBA00022475"/>
    </source>
</evidence>
<keyword evidence="10" id="KW-0325">Glycoprotein</keyword>
<dbReference type="FunFam" id="2.60.40.60:FF:000007">
    <property type="entry name" value="Protocadherin alpha 2"/>
    <property type="match status" value="1"/>
</dbReference>
<evidence type="ECO:0000256" key="12">
    <source>
        <dbReference type="PROSITE-ProRule" id="PRU00043"/>
    </source>
</evidence>
<proteinExistence type="predicted"/>
<dbReference type="GO" id="GO:0007156">
    <property type="term" value="P:homophilic cell adhesion via plasma membrane adhesion molecules"/>
    <property type="evidence" value="ECO:0007669"/>
    <property type="project" value="InterPro"/>
</dbReference>
<dbReference type="SMART" id="SM00112">
    <property type="entry name" value="CA"/>
    <property type="match status" value="6"/>
</dbReference>
<evidence type="ECO:0000256" key="5">
    <source>
        <dbReference type="ARBA" id="ARBA00022737"/>
    </source>
</evidence>
<protein>
    <recommendedName>
        <fullName evidence="11">Protocadherin beta-1</fullName>
    </recommendedName>
</protein>
<dbReference type="Proteomes" id="UP000316079">
    <property type="component" value="Unassembled WGS sequence"/>
</dbReference>
<evidence type="ECO:0000256" key="8">
    <source>
        <dbReference type="ARBA" id="ARBA00022989"/>
    </source>
</evidence>
<dbReference type="PANTHER" id="PTHR24028:SF46">
    <property type="entry name" value="PROTOCADHERIN-8"/>
    <property type="match status" value="1"/>
</dbReference>
<organism evidence="16 17">
    <name type="scientific">Danionella cerebrum</name>
    <dbReference type="NCBI Taxonomy" id="2873325"/>
    <lineage>
        <taxon>Eukaryota</taxon>
        <taxon>Metazoa</taxon>
        <taxon>Chordata</taxon>
        <taxon>Craniata</taxon>
        <taxon>Vertebrata</taxon>
        <taxon>Euteleostomi</taxon>
        <taxon>Actinopterygii</taxon>
        <taxon>Neopterygii</taxon>
        <taxon>Teleostei</taxon>
        <taxon>Ostariophysi</taxon>
        <taxon>Cypriniformes</taxon>
        <taxon>Danionidae</taxon>
        <taxon>Danioninae</taxon>
        <taxon>Danionella</taxon>
    </lineage>
</organism>
<name>A0A553NKG2_9TELE</name>
<dbReference type="InterPro" id="IPR020894">
    <property type="entry name" value="Cadherin_CS"/>
</dbReference>
<feature type="compositionally biased region" description="Basic and acidic residues" evidence="13">
    <location>
        <begin position="741"/>
        <end position="750"/>
    </location>
</feature>
<feature type="domain" description="Cadherin" evidence="15">
    <location>
        <begin position="581"/>
        <end position="674"/>
    </location>
</feature>
<dbReference type="CDD" id="cd11304">
    <property type="entry name" value="Cadherin_repeat"/>
    <property type="match status" value="6"/>
</dbReference>
<sequence>MEESLRPRGIWLCRVLVVTTFLPLTFLSTLATGRTIKYETFEEDAVSTVVGHLTKDMRLDGSKTHFKMMKQYNASFIRLREKDGQLTIGESIDREKICRHLVQCLITFDIMSISQEQLKLIHVEVEVKDLNDHSPEFPRKESILEISETASVGTRFPLDVALDKDIGLNYIQSYQISSNSHFTVEMLSRADGVKYAELVLVQELDREAQASHVLELVATDGGTPPRSGSTKIHINVKDFNDNHPVFDQSSVTVEILEDSPVGFLLLDLNAIDPDEGLNGEIVYGFGNQVPSEILHHFGVDRKTGQVTLKSPVDFERKQVYEFDIQASDLGPNPTPSTCKIVVQVRDVNDNAPEITITPLTSVAAGVAYITEAAAPENFVALISIVDKDSDSNGQIHCSLYGDNHFKLQQAYGDSFMIVTTSPLDREKADEYNLTIVAKDLGSPSFSTVRQLAIRISDVNDHAPVFSKAVYEASLTENNAPGAYITTVTAQDADLGQNREITYKLVDTFIAGSPVSKLVSLHPATGVLYALRTFNYEVLKQLQLNIQAIDGGSPQLQSSAVINLKIVDQNDNAPFITQPVVNKNFATVLLPRDAPSGYVITRVQARDADEGANAELSFRISEGLPNLFSVNSTTGTLRLNRQLRNEVHENLRVTVNVSDKGDPSLSTAIILHFNVVAEPLQSGINVFRLRTDEDYEEVDHSTIIIVILAGSCSLLLLAIILIATTCNKPKVDDQMPGKQKRVMGEETHRDPLGSSHGEMVFDILPYSNKPAFSGLTQTGSEMSCSSEDTTCIYEVEDKSHSLKSAGYYSQTDGGRGSYLAISAHCRNGDSDNDADSDLGSDGSRENNHHSVQSGRCQPLKV</sequence>
<dbReference type="GO" id="GO:0005886">
    <property type="term" value="C:plasma membrane"/>
    <property type="evidence" value="ECO:0007669"/>
    <property type="project" value="UniProtKB-SubCell"/>
</dbReference>
<evidence type="ECO:0000256" key="14">
    <source>
        <dbReference type="SAM" id="Phobius"/>
    </source>
</evidence>
<feature type="domain" description="Cadherin" evidence="15">
    <location>
        <begin position="138"/>
        <end position="246"/>
    </location>
</feature>
<dbReference type="GO" id="GO:0009653">
    <property type="term" value="P:anatomical structure morphogenesis"/>
    <property type="evidence" value="ECO:0007669"/>
    <property type="project" value="UniProtKB-ARBA"/>
</dbReference>
<evidence type="ECO:0000313" key="16">
    <source>
        <dbReference type="EMBL" id="TRY65925.1"/>
    </source>
</evidence>
<evidence type="ECO:0000256" key="6">
    <source>
        <dbReference type="ARBA" id="ARBA00022837"/>
    </source>
</evidence>
<dbReference type="Pfam" id="PF08266">
    <property type="entry name" value="Cadherin_2"/>
    <property type="match status" value="1"/>
</dbReference>
<dbReference type="PROSITE" id="PS50268">
    <property type="entry name" value="CADHERIN_2"/>
    <property type="match status" value="6"/>
</dbReference>
<dbReference type="PANTHER" id="PTHR24028">
    <property type="entry name" value="CADHERIN-87A"/>
    <property type="match status" value="1"/>
</dbReference>
<evidence type="ECO:0000256" key="4">
    <source>
        <dbReference type="ARBA" id="ARBA00022729"/>
    </source>
</evidence>